<dbReference type="EMBL" id="BAABZQ010000001">
    <property type="protein sequence ID" value="GAA6503399.1"/>
    <property type="molecule type" value="Genomic_DNA"/>
</dbReference>
<gene>
    <name evidence="1" type="ORF">K340107D12_62150</name>
</gene>
<accession>A0ABQ0C3P5</accession>
<protein>
    <submittedName>
        <fullName evidence="1">Uncharacterized protein</fullName>
    </submittedName>
</protein>
<evidence type="ECO:0000313" key="1">
    <source>
        <dbReference type="EMBL" id="GAA6503399.1"/>
    </source>
</evidence>
<dbReference type="Proteomes" id="UP001600941">
    <property type="component" value="Unassembled WGS sequence"/>
</dbReference>
<reference evidence="1 2" key="1">
    <citation type="submission" date="2024-04" db="EMBL/GenBank/DDBJ databases">
        <title>Defined microbial consortia suppress multidrug-resistant proinflammatory Enterobacteriaceae via ecological control.</title>
        <authorList>
            <person name="Furuichi M."/>
            <person name="Kawaguchi T."/>
            <person name="Pust M."/>
            <person name="Yasuma K."/>
            <person name="Plichta D."/>
            <person name="Hasegawa N."/>
            <person name="Ohya T."/>
            <person name="Bhattarai S."/>
            <person name="Sasajima S."/>
            <person name="Aoto Y."/>
            <person name="Tuganbaev T."/>
            <person name="Yaginuma M."/>
            <person name="Ueda M."/>
            <person name="Okahashi N."/>
            <person name="Amafuji K."/>
            <person name="Kiridooshi Y."/>
            <person name="Sugita K."/>
            <person name="Strazar M."/>
            <person name="Skelly A."/>
            <person name="Suda W."/>
            <person name="Hattori M."/>
            <person name="Nakamoto N."/>
            <person name="Caballero S."/>
            <person name="Norman J."/>
            <person name="Olle B."/>
            <person name="Tanoue T."/>
            <person name="Arita M."/>
            <person name="Bucci V."/>
            <person name="Atarashi K."/>
            <person name="Xavier R."/>
            <person name="Honda K."/>
        </authorList>
    </citation>
    <scope>NUCLEOTIDE SEQUENCE [LARGE SCALE GENOMIC DNA]</scope>
    <source>
        <strain evidence="2">k34-0107-D12</strain>
    </source>
</reference>
<evidence type="ECO:0000313" key="2">
    <source>
        <dbReference type="Proteomes" id="UP001600941"/>
    </source>
</evidence>
<comment type="caution">
    <text evidence="1">The sequence shown here is derived from an EMBL/GenBank/DDBJ whole genome shotgun (WGS) entry which is preliminary data.</text>
</comment>
<sequence length="106" mass="11566">MDGASYMPGVYKIPMVRMTEMSDEAPECKGLKVPHSEMGVWVKAQAVRFSRNGCYETPWHVTGVSKLSGPEGTPKGMYVQIGLSEQGKAGSLLDNPAKNNKRMNSC</sequence>
<keyword evidence="2" id="KW-1185">Reference proteome</keyword>
<organism evidence="1 2">
    <name type="scientific">Blautia parvula</name>
    <dbReference type="NCBI Taxonomy" id="2877527"/>
    <lineage>
        <taxon>Bacteria</taxon>
        <taxon>Bacillati</taxon>
        <taxon>Bacillota</taxon>
        <taxon>Clostridia</taxon>
        <taxon>Lachnospirales</taxon>
        <taxon>Lachnospiraceae</taxon>
        <taxon>Blautia</taxon>
    </lineage>
</organism>
<proteinExistence type="predicted"/>
<name>A0ABQ0C3P5_9FIRM</name>